<accession>A0AAN5L498</accession>
<evidence type="ECO:0000313" key="5">
    <source>
        <dbReference type="EMBL" id="HAT1608626.1"/>
    </source>
</evidence>
<dbReference type="PANTHER" id="PTHR30408:SF13">
    <property type="entry name" value="TYPE I RESTRICTION ENZYME HINDI SPECIFICITY SUBUNIT"/>
    <property type="match status" value="1"/>
</dbReference>
<evidence type="ECO:0000259" key="4">
    <source>
        <dbReference type="Pfam" id="PF01420"/>
    </source>
</evidence>
<evidence type="ECO:0000313" key="6">
    <source>
        <dbReference type="Proteomes" id="UP000864422"/>
    </source>
</evidence>
<dbReference type="GO" id="GO:0004519">
    <property type="term" value="F:endonuclease activity"/>
    <property type="evidence" value="ECO:0007669"/>
    <property type="project" value="UniProtKB-KW"/>
</dbReference>
<comment type="similarity">
    <text evidence="1">Belongs to the type-I restriction system S methylase family.</text>
</comment>
<feature type="domain" description="Type I restriction modification DNA specificity" evidence="4">
    <location>
        <begin position="21"/>
        <end position="123"/>
    </location>
</feature>
<protein>
    <submittedName>
        <fullName evidence="5">Restriction endonuclease subunit S</fullName>
    </submittedName>
</protein>
<sequence length="213" mass="23394">KTETMLFEKAPSRARRKVKDGDIIVSTVRTYLKAIAPISSPPENMIVSTGFAVIRPKEGLHAGFAGYLLQSDGFVGEVVANSVGVSYPAINASALVRIAVAVPPLEEQQAITRFLDYKTAQIDVLIRNQKTLLDKLTEKRAALISHSVSKGLDPLVPMRDSGVEWLAQVPEHWSVKRLKNVATYNDDVLDEQTDPDLEIHYVDISSVTLTKGI</sequence>
<evidence type="ECO:0000256" key="3">
    <source>
        <dbReference type="ARBA" id="ARBA00023125"/>
    </source>
</evidence>
<dbReference type="InterPro" id="IPR000055">
    <property type="entry name" value="Restrct_endonuc_typeI_TRD"/>
</dbReference>
<dbReference type="PANTHER" id="PTHR30408">
    <property type="entry name" value="TYPE-1 RESTRICTION ENZYME ECOKI SPECIFICITY PROTEIN"/>
    <property type="match status" value="1"/>
</dbReference>
<reference evidence="5" key="1">
    <citation type="journal article" date="2018" name="Genome Biol.">
        <title>SKESA: strategic k-mer extension for scrupulous assemblies.</title>
        <authorList>
            <person name="Souvorov A."/>
            <person name="Agarwala R."/>
            <person name="Lipman D.J."/>
        </authorList>
    </citation>
    <scope>NUCLEOTIDE SEQUENCE</scope>
    <source>
        <strain evidence="5">MISC063</strain>
    </source>
</reference>
<keyword evidence="2" id="KW-0680">Restriction system</keyword>
<evidence type="ECO:0000256" key="1">
    <source>
        <dbReference type="ARBA" id="ARBA00010923"/>
    </source>
</evidence>
<proteinExistence type="inferred from homology"/>
<comment type="caution">
    <text evidence="5">The sequence shown here is derived from an EMBL/GenBank/DDBJ whole genome shotgun (WGS) entry which is preliminary data.</text>
</comment>
<dbReference type="GO" id="GO:0009307">
    <property type="term" value="P:DNA restriction-modification system"/>
    <property type="evidence" value="ECO:0007669"/>
    <property type="project" value="UniProtKB-KW"/>
</dbReference>
<organism evidence="5 6">
    <name type="scientific">Raoultella planticola</name>
    <name type="common">Klebsiella planticola</name>
    <dbReference type="NCBI Taxonomy" id="575"/>
    <lineage>
        <taxon>Bacteria</taxon>
        <taxon>Pseudomonadati</taxon>
        <taxon>Pseudomonadota</taxon>
        <taxon>Gammaproteobacteria</taxon>
        <taxon>Enterobacterales</taxon>
        <taxon>Enterobacteriaceae</taxon>
        <taxon>Klebsiella/Raoultella group</taxon>
        <taxon>Raoultella</taxon>
    </lineage>
</organism>
<dbReference type="AlphaFoldDB" id="A0AAN5L498"/>
<gene>
    <name evidence="5" type="ORF">I8Y23_005022</name>
</gene>
<dbReference type="Proteomes" id="UP000864422">
    <property type="component" value="Unassembled WGS sequence"/>
</dbReference>
<keyword evidence="5" id="KW-0540">Nuclease</keyword>
<feature type="non-terminal residue" evidence="5">
    <location>
        <position position="1"/>
    </location>
</feature>
<dbReference type="Pfam" id="PF01420">
    <property type="entry name" value="Methylase_S"/>
    <property type="match status" value="1"/>
</dbReference>
<dbReference type="CDD" id="cd16961">
    <property type="entry name" value="RMtype1_S_TRD-CR_like"/>
    <property type="match status" value="1"/>
</dbReference>
<keyword evidence="3" id="KW-0238">DNA-binding</keyword>
<dbReference type="GO" id="GO:0003677">
    <property type="term" value="F:DNA binding"/>
    <property type="evidence" value="ECO:0007669"/>
    <property type="project" value="UniProtKB-KW"/>
</dbReference>
<dbReference type="InterPro" id="IPR052021">
    <property type="entry name" value="Type-I_RS_S_subunit"/>
</dbReference>
<dbReference type="EMBL" id="DACSEA010000047">
    <property type="protein sequence ID" value="HAT1608626.1"/>
    <property type="molecule type" value="Genomic_DNA"/>
</dbReference>
<keyword evidence="5" id="KW-0378">Hydrolase</keyword>
<evidence type="ECO:0000256" key="2">
    <source>
        <dbReference type="ARBA" id="ARBA00022747"/>
    </source>
</evidence>
<name>A0AAN5L498_RAOPL</name>
<keyword evidence="5" id="KW-0255">Endonuclease</keyword>
<feature type="non-terminal residue" evidence="5">
    <location>
        <position position="213"/>
    </location>
</feature>
<dbReference type="SUPFAM" id="SSF116734">
    <property type="entry name" value="DNA methylase specificity domain"/>
    <property type="match status" value="2"/>
</dbReference>
<dbReference type="Gene3D" id="3.90.220.20">
    <property type="entry name" value="DNA methylase specificity domains"/>
    <property type="match status" value="2"/>
</dbReference>
<reference evidence="5" key="2">
    <citation type="submission" date="2020-11" db="EMBL/GenBank/DDBJ databases">
        <authorList>
            <consortium name="NCBI Pathogen Detection Project"/>
        </authorList>
    </citation>
    <scope>NUCLEOTIDE SEQUENCE</scope>
    <source>
        <strain evidence="5">MISC063</strain>
    </source>
</reference>
<dbReference type="InterPro" id="IPR044946">
    <property type="entry name" value="Restrct_endonuc_typeI_TRD_sf"/>
</dbReference>